<reference evidence="7 8" key="1">
    <citation type="submission" date="2015-11" db="EMBL/GenBank/DDBJ databases">
        <authorList>
            <person name="Lin W."/>
        </authorList>
    </citation>
    <scope>NUCLEOTIDE SEQUENCE [LARGE SCALE GENOMIC DNA]</scope>
    <source>
        <strain evidence="7 8">HCH-1</strain>
    </source>
</reference>
<gene>
    <name evidence="7" type="primary">cbiH</name>
    <name evidence="7" type="ORF">ASN18_0161</name>
</gene>
<keyword evidence="4 7" id="KW-0808">Transferase</keyword>
<protein>
    <submittedName>
        <fullName evidence="7">Cobalt-precorrin-3B C(17)-methyltransferase</fullName>
        <ecNumber evidence="7">2.1.1.-</ecNumber>
    </submittedName>
</protein>
<dbReference type="GO" id="GO:0032259">
    <property type="term" value="P:methylation"/>
    <property type="evidence" value="ECO:0007669"/>
    <property type="project" value="UniProtKB-KW"/>
</dbReference>
<keyword evidence="5" id="KW-0949">S-adenosyl-L-methionine</keyword>
<keyword evidence="8" id="KW-1185">Reference proteome</keyword>
<keyword evidence="2" id="KW-0169">Cobalamin biosynthesis</keyword>
<proteinExistence type="predicted"/>
<accession>A0ABR5SKM3</accession>
<organism evidence="7 8">
    <name type="scientific">Candidatus Magnetominusculus xianensis</name>
    <dbReference type="NCBI Taxonomy" id="1748249"/>
    <lineage>
        <taxon>Bacteria</taxon>
        <taxon>Pseudomonadati</taxon>
        <taxon>Nitrospirota</taxon>
        <taxon>Nitrospiria</taxon>
        <taxon>Nitrospirales</taxon>
        <taxon>Nitrospiraceae</taxon>
        <taxon>Candidatus Magnetominusculus</taxon>
    </lineage>
</organism>
<dbReference type="InterPro" id="IPR035996">
    <property type="entry name" value="4pyrrol_Methylase_sf"/>
</dbReference>
<feature type="domain" description="Tetrapyrrole methylase" evidence="6">
    <location>
        <begin position="16"/>
        <end position="232"/>
    </location>
</feature>
<dbReference type="PANTHER" id="PTHR47036:SF1">
    <property type="entry name" value="COBALT-FACTOR III C(17)-METHYLTRANSFERASE-RELATED"/>
    <property type="match status" value="1"/>
</dbReference>
<dbReference type="Pfam" id="PF00590">
    <property type="entry name" value="TP_methylase"/>
    <property type="match status" value="1"/>
</dbReference>
<dbReference type="Gene3D" id="3.40.1010.10">
    <property type="entry name" value="Cobalt-precorrin-4 Transmethylase, Domain 1"/>
    <property type="match status" value="1"/>
</dbReference>
<sequence>MVTENNASHQKSRGAIYVVGIGPGAAEHITPRATSAIAASTVIVGYSTYLELIPALIKDKTVIGTGMTQEVKRCSAALEEAARGQVVSVISSGDPGVYAMAGLVLELIKERAEAGVYPWTNAAARPVVEIIPGVPALAACSAALGAPLMHDFAAISLSDRLTPWELIERRLHAAASSDFVIVIYNPKSKGRPSHINTARDILLNYKSGETPVGIVKGAARVDETITITTISAMLNYEIDMQTTIVIGNSQSFSYGSWIITPRGYRFAAPEKTSQADKD</sequence>
<dbReference type="NCBIfam" id="TIGR01466">
    <property type="entry name" value="cobJ_cbiH"/>
    <property type="match status" value="1"/>
</dbReference>
<dbReference type="InterPro" id="IPR006363">
    <property type="entry name" value="Cbl_synth_CobJ/CibH_dom"/>
</dbReference>
<evidence type="ECO:0000256" key="2">
    <source>
        <dbReference type="ARBA" id="ARBA00022573"/>
    </source>
</evidence>
<comment type="caution">
    <text evidence="7">The sequence shown here is derived from an EMBL/GenBank/DDBJ whole genome shotgun (WGS) entry which is preliminary data.</text>
</comment>
<evidence type="ECO:0000256" key="5">
    <source>
        <dbReference type="ARBA" id="ARBA00022691"/>
    </source>
</evidence>
<dbReference type="SUPFAM" id="SSF53790">
    <property type="entry name" value="Tetrapyrrole methylase"/>
    <property type="match status" value="1"/>
</dbReference>
<dbReference type="PANTHER" id="PTHR47036">
    <property type="entry name" value="COBALT-FACTOR III C(17)-METHYLTRANSFERASE-RELATED"/>
    <property type="match status" value="1"/>
</dbReference>
<dbReference type="EC" id="2.1.1.-" evidence="7"/>
<dbReference type="Proteomes" id="UP000060487">
    <property type="component" value="Unassembled WGS sequence"/>
</dbReference>
<evidence type="ECO:0000256" key="3">
    <source>
        <dbReference type="ARBA" id="ARBA00022603"/>
    </source>
</evidence>
<dbReference type="CDD" id="cd11646">
    <property type="entry name" value="Precorrin_3B_C17_MT"/>
    <property type="match status" value="1"/>
</dbReference>
<evidence type="ECO:0000256" key="1">
    <source>
        <dbReference type="ARBA" id="ARBA00004953"/>
    </source>
</evidence>
<dbReference type="InterPro" id="IPR014776">
    <property type="entry name" value="4pyrrole_Mease_sub2"/>
</dbReference>
<evidence type="ECO:0000313" key="7">
    <source>
        <dbReference type="EMBL" id="KWT94622.1"/>
    </source>
</evidence>
<dbReference type="InterPro" id="IPR051810">
    <property type="entry name" value="Precorrin_MeTrfase"/>
</dbReference>
<keyword evidence="3 7" id="KW-0489">Methyltransferase</keyword>
<dbReference type="RefSeq" id="WP_085050696.1">
    <property type="nucleotide sequence ID" value="NZ_LNQR01000004.1"/>
</dbReference>
<name>A0ABR5SKM3_9BACT</name>
<evidence type="ECO:0000313" key="8">
    <source>
        <dbReference type="Proteomes" id="UP000060487"/>
    </source>
</evidence>
<dbReference type="EMBL" id="LNQR01000004">
    <property type="protein sequence ID" value="KWT94622.1"/>
    <property type="molecule type" value="Genomic_DNA"/>
</dbReference>
<dbReference type="InterPro" id="IPR014777">
    <property type="entry name" value="4pyrrole_Mease_sub1"/>
</dbReference>
<dbReference type="GO" id="GO:0008168">
    <property type="term" value="F:methyltransferase activity"/>
    <property type="evidence" value="ECO:0007669"/>
    <property type="project" value="UniProtKB-KW"/>
</dbReference>
<evidence type="ECO:0000259" key="6">
    <source>
        <dbReference type="Pfam" id="PF00590"/>
    </source>
</evidence>
<dbReference type="InterPro" id="IPR000878">
    <property type="entry name" value="4pyrrol_Mease"/>
</dbReference>
<dbReference type="Gene3D" id="3.30.950.10">
    <property type="entry name" value="Methyltransferase, Cobalt-precorrin-4 Transmethylase, Domain 2"/>
    <property type="match status" value="1"/>
</dbReference>
<comment type="pathway">
    <text evidence="1">Cofactor biosynthesis; adenosylcobalamin biosynthesis.</text>
</comment>
<evidence type="ECO:0000256" key="4">
    <source>
        <dbReference type="ARBA" id="ARBA00022679"/>
    </source>
</evidence>